<gene>
    <name evidence="2" type="ORF">N7458_009098</name>
</gene>
<dbReference type="GeneID" id="81602723"/>
<evidence type="ECO:0000313" key="2">
    <source>
        <dbReference type="EMBL" id="KAJ5438100.1"/>
    </source>
</evidence>
<protein>
    <submittedName>
        <fullName evidence="2">GDSL Lipase/Acylhydrolase family protein</fullName>
    </submittedName>
</protein>
<organism evidence="2 3">
    <name type="scientific">Penicillium daleae</name>
    <dbReference type="NCBI Taxonomy" id="63821"/>
    <lineage>
        <taxon>Eukaryota</taxon>
        <taxon>Fungi</taxon>
        <taxon>Dikarya</taxon>
        <taxon>Ascomycota</taxon>
        <taxon>Pezizomycotina</taxon>
        <taxon>Eurotiomycetes</taxon>
        <taxon>Eurotiomycetidae</taxon>
        <taxon>Eurotiales</taxon>
        <taxon>Aspergillaceae</taxon>
        <taxon>Penicillium</taxon>
    </lineage>
</organism>
<dbReference type="PANTHER" id="PTHR14209:SF19">
    <property type="entry name" value="ISOAMYL ACETATE-HYDROLYZING ESTERASE 1 HOMOLOG"/>
    <property type="match status" value="1"/>
</dbReference>
<dbReference type="CDD" id="cd01838">
    <property type="entry name" value="Isoamyl_acetate_hydrolase_like"/>
    <property type="match status" value="1"/>
</dbReference>
<dbReference type="Proteomes" id="UP001213681">
    <property type="component" value="Unassembled WGS sequence"/>
</dbReference>
<reference evidence="2" key="1">
    <citation type="submission" date="2022-12" db="EMBL/GenBank/DDBJ databases">
        <authorList>
            <person name="Petersen C."/>
        </authorList>
    </citation>
    <scope>NUCLEOTIDE SEQUENCE</scope>
    <source>
        <strain evidence="2">IBT 16125</strain>
    </source>
</reference>
<dbReference type="Gene3D" id="3.40.50.1110">
    <property type="entry name" value="SGNH hydrolase"/>
    <property type="match status" value="1"/>
</dbReference>
<keyword evidence="3" id="KW-1185">Reference proteome</keyword>
<dbReference type="AlphaFoldDB" id="A0AAD6FY28"/>
<dbReference type="SUPFAM" id="SSF52266">
    <property type="entry name" value="SGNH hydrolase"/>
    <property type="match status" value="1"/>
</dbReference>
<dbReference type="InterPro" id="IPR045136">
    <property type="entry name" value="Iah1-like"/>
</dbReference>
<sequence>MTGITTQEEGAGRPYDQFILFGDSITEMSSDQSLGFAFGAGLQHAYSRRLDVINRGFGGYTTAHAIKIFDKVFPSPQIANVRLMAIFFGANDACVPTHVQHVPLATYKENLQKLIQHPATRAQNPYIIIITPPPINEYQLEAFDVAKDTPHPSRTAHLTKVYAEAAKEVGASLNIPVADVWSACVSTVGWQEGQPLIGSRDAPNNEQFSKLFTDGLHLTGDGYRIVYEEVLKVIRANWPEQDPEVLPMVFPAWGEAPR</sequence>
<dbReference type="InterPro" id="IPR013830">
    <property type="entry name" value="SGNH_hydro"/>
</dbReference>
<dbReference type="EMBL" id="JAPVEA010000008">
    <property type="protein sequence ID" value="KAJ5438100.1"/>
    <property type="molecule type" value="Genomic_DNA"/>
</dbReference>
<dbReference type="FunFam" id="3.40.50.1110:FF:000019">
    <property type="entry name" value="GDSL Lipase/Acylhydrolase family protein"/>
    <property type="match status" value="1"/>
</dbReference>
<name>A0AAD6FY28_9EURO</name>
<evidence type="ECO:0000313" key="3">
    <source>
        <dbReference type="Proteomes" id="UP001213681"/>
    </source>
</evidence>
<dbReference type="PANTHER" id="PTHR14209">
    <property type="entry name" value="ISOAMYL ACETATE-HYDROLYZING ESTERASE 1"/>
    <property type="match status" value="1"/>
</dbReference>
<comment type="caution">
    <text evidence="2">The sequence shown here is derived from an EMBL/GenBank/DDBJ whole genome shotgun (WGS) entry which is preliminary data.</text>
</comment>
<accession>A0AAD6FY28</accession>
<dbReference type="Pfam" id="PF13472">
    <property type="entry name" value="Lipase_GDSL_2"/>
    <property type="match status" value="1"/>
</dbReference>
<reference evidence="2" key="2">
    <citation type="journal article" date="2023" name="IMA Fungus">
        <title>Comparative genomic study of the Penicillium genus elucidates a diverse pangenome and 15 lateral gene transfer events.</title>
        <authorList>
            <person name="Petersen C."/>
            <person name="Sorensen T."/>
            <person name="Nielsen M.R."/>
            <person name="Sondergaard T.E."/>
            <person name="Sorensen J.L."/>
            <person name="Fitzpatrick D.A."/>
            <person name="Frisvad J.C."/>
            <person name="Nielsen K.L."/>
        </authorList>
    </citation>
    <scope>NUCLEOTIDE SEQUENCE</scope>
    <source>
        <strain evidence="2">IBT 16125</strain>
    </source>
</reference>
<feature type="domain" description="SGNH hydrolase-type esterase" evidence="1">
    <location>
        <begin position="20"/>
        <end position="225"/>
    </location>
</feature>
<evidence type="ECO:0000259" key="1">
    <source>
        <dbReference type="Pfam" id="PF13472"/>
    </source>
</evidence>
<dbReference type="InterPro" id="IPR036514">
    <property type="entry name" value="SGNH_hydro_sf"/>
</dbReference>
<dbReference type="RefSeq" id="XP_056761329.1">
    <property type="nucleotide sequence ID" value="XM_056912480.1"/>
</dbReference>
<proteinExistence type="predicted"/>